<keyword evidence="1" id="KW-0472">Membrane</keyword>
<dbReference type="AlphaFoldDB" id="A6UTY2"/>
<evidence type="ECO:0000256" key="1">
    <source>
        <dbReference type="SAM" id="Phobius"/>
    </source>
</evidence>
<proteinExistence type="predicted"/>
<evidence type="ECO:0000313" key="2">
    <source>
        <dbReference type="EMBL" id="ABR55954.1"/>
    </source>
</evidence>
<dbReference type="KEGG" id="mae:Maeo_0367"/>
<dbReference type="HOGENOM" id="CLU_188101_0_0_2"/>
<keyword evidence="1" id="KW-0812">Transmembrane</keyword>
<sequence length="86" mass="9466">MKNYIYLLLISSIAIIGVLVAINLIQVSILPVLVLFLIGLILTMILLAGNKKISHIIEQVELLFMFGVFVGLLYAGYTIFTTGIIL</sequence>
<name>A6UTY2_META3</name>
<dbReference type="EMBL" id="CP000743">
    <property type="protein sequence ID" value="ABR55954.1"/>
    <property type="molecule type" value="Genomic_DNA"/>
</dbReference>
<dbReference type="STRING" id="419665.Maeo_0367"/>
<gene>
    <name evidence="2" type="ordered locus">Maeo_0367</name>
</gene>
<organism evidence="2 3">
    <name type="scientific">Methanococcus aeolicus (strain ATCC BAA-1280 / DSM 17508 / OCM 812 / Nankai-3)</name>
    <dbReference type="NCBI Taxonomy" id="419665"/>
    <lineage>
        <taxon>Archaea</taxon>
        <taxon>Methanobacteriati</taxon>
        <taxon>Methanobacteriota</taxon>
        <taxon>Methanomada group</taxon>
        <taxon>Methanococci</taxon>
        <taxon>Methanococcales</taxon>
        <taxon>Methanococcaceae</taxon>
        <taxon>Methanococcus</taxon>
    </lineage>
</organism>
<dbReference type="RefSeq" id="WP_011973086.1">
    <property type="nucleotide sequence ID" value="NC_009635.1"/>
</dbReference>
<evidence type="ECO:0000313" key="3">
    <source>
        <dbReference type="Proteomes" id="UP000001106"/>
    </source>
</evidence>
<dbReference type="Proteomes" id="UP000001106">
    <property type="component" value="Chromosome"/>
</dbReference>
<feature type="transmembrane region" description="Helical" evidence="1">
    <location>
        <begin position="62"/>
        <end position="85"/>
    </location>
</feature>
<dbReference type="eggNOG" id="arCOG06676">
    <property type="taxonomic scope" value="Archaea"/>
</dbReference>
<dbReference type="GeneID" id="5327731"/>
<feature type="transmembrane region" description="Helical" evidence="1">
    <location>
        <begin position="31"/>
        <end position="50"/>
    </location>
</feature>
<keyword evidence="3" id="KW-1185">Reference proteome</keyword>
<feature type="transmembrane region" description="Helical" evidence="1">
    <location>
        <begin position="5"/>
        <end position="25"/>
    </location>
</feature>
<accession>A6UTY2</accession>
<reference evidence="2" key="1">
    <citation type="submission" date="2007-06" db="EMBL/GenBank/DDBJ databases">
        <title>Complete sequence of Methanococcus aeolicus Nankai-3.</title>
        <authorList>
            <consortium name="US DOE Joint Genome Institute"/>
            <person name="Copeland A."/>
            <person name="Lucas S."/>
            <person name="Lapidus A."/>
            <person name="Barry K."/>
            <person name="Glavina del Rio T."/>
            <person name="Dalin E."/>
            <person name="Tice H."/>
            <person name="Pitluck S."/>
            <person name="Chain P."/>
            <person name="Malfatti S."/>
            <person name="Shin M."/>
            <person name="Vergez L."/>
            <person name="Schmutz J."/>
            <person name="Larimer F."/>
            <person name="Land M."/>
            <person name="Hauser L."/>
            <person name="Kyrpides N."/>
            <person name="Lykidis A."/>
            <person name="Sieprawska-Lupa M."/>
            <person name="Whitman W.B."/>
            <person name="Richardson P."/>
        </authorList>
    </citation>
    <scope>NUCLEOTIDE SEQUENCE [LARGE SCALE GENOMIC DNA]</scope>
    <source>
        <strain evidence="2">Nankai-3</strain>
    </source>
</reference>
<protein>
    <submittedName>
        <fullName evidence="2">Uncharacterized protein</fullName>
    </submittedName>
</protein>
<keyword evidence="1" id="KW-1133">Transmembrane helix</keyword>